<dbReference type="AlphaFoldDB" id="A0A5N6Z0D1"/>
<evidence type="ECO:0000313" key="2">
    <source>
        <dbReference type="EMBL" id="KAE8350633.1"/>
    </source>
</evidence>
<sequence>MSNQNSLIPYYTTLHQRSPDFLYHTASWSFLISIFPFISFSLSQVLYHHHHHNAVILRTWFLFIPHSAERTRISHAANCLLRFAYI</sequence>
<keyword evidence="3" id="KW-1185">Reference proteome</keyword>
<feature type="transmembrane region" description="Helical" evidence="1">
    <location>
        <begin position="21"/>
        <end position="42"/>
    </location>
</feature>
<reference evidence="3" key="1">
    <citation type="submission" date="2019-04" db="EMBL/GenBank/DDBJ databases">
        <title>Friends and foes A comparative genomics studyof 23 Aspergillus species from section Flavi.</title>
        <authorList>
            <consortium name="DOE Joint Genome Institute"/>
            <person name="Kjaerbolling I."/>
            <person name="Vesth T."/>
            <person name="Frisvad J.C."/>
            <person name="Nybo J.L."/>
            <person name="Theobald S."/>
            <person name="Kildgaard S."/>
            <person name="Isbrandt T."/>
            <person name="Kuo A."/>
            <person name="Sato A."/>
            <person name="Lyhne E.K."/>
            <person name="Kogle M.E."/>
            <person name="Wiebenga A."/>
            <person name="Kun R.S."/>
            <person name="Lubbers R.J."/>
            <person name="Makela M.R."/>
            <person name="Barry K."/>
            <person name="Chovatia M."/>
            <person name="Clum A."/>
            <person name="Daum C."/>
            <person name="Haridas S."/>
            <person name="He G."/>
            <person name="LaButti K."/>
            <person name="Lipzen A."/>
            <person name="Mondo S."/>
            <person name="Riley R."/>
            <person name="Salamov A."/>
            <person name="Simmons B.A."/>
            <person name="Magnuson J.K."/>
            <person name="Henrissat B."/>
            <person name="Mortensen U.H."/>
            <person name="Larsen T.O."/>
            <person name="Devries R.P."/>
            <person name="Grigoriev I.V."/>
            <person name="Machida M."/>
            <person name="Baker S.E."/>
            <person name="Andersen M.R."/>
        </authorList>
    </citation>
    <scope>NUCLEOTIDE SEQUENCE [LARGE SCALE GENOMIC DNA]</scope>
    <source>
        <strain evidence="3">CBS 553.77</strain>
    </source>
</reference>
<evidence type="ECO:0000313" key="3">
    <source>
        <dbReference type="Proteomes" id="UP000327118"/>
    </source>
</evidence>
<accession>A0A5N6Z0D1</accession>
<name>A0A5N6Z0D1_9EURO</name>
<proteinExistence type="predicted"/>
<protein>
    <submittedName>
        <fullName evidence="2">Uncharacterized protein</fullName>
    </submittedName>
</protein>
<evidence type="ECO:0000256" key="1">
    <source>
        <dbReference type="SAM" id="Phobius"/>
    </source>
</evidence>
<keyword evidence="1" id="KW-1133">Transmembrane helix</keyword>
<keyword evidence="1" id="KW-0812">Transmembrane</keyword>
<keyword evidence="1" id="KW-0472">Membrane</keyword>
<dbReference type="EMBL" id="ML739213">
    <property type="protein sequence ID" value="KAE8350633.1"/>
    <property type="molecule type" value="Genomic_DNA"/>
</dbReference>
<dbReference type="Proteomes" id="UP000327118">
    <property type="component" value="Unassembled WGS sequence"/>
</dbReference>
<organism evidence="2 3">
    <name type="scientific">Aspergillus coremiiformis</name>
    <dbReference type="NCBI Taxonomy" id="138285"/>
    <lineage>
        <taxon>Eukaryota</taxon>
        <taxon>Fungi</taxon>
        <taxon>Dikarya</taxon>
        <taxon>Ascomycota</taxon>
        <taxon>Pezizomycotina</taxon>
        <taxon>Eurotiomycetes</taxon>
        <taxon>Eurotiomycetidae</taxon>
        <taxon>Eurotiales</taxon>
        <taxon>Aspergillaceae</taxon>
        <taxon>Aspergillus</taxon>
        <taxon>Aspergillus subgen. Circumdati</taxon>
    </lineage>
</organism>
<gene>
    <name evidence="2" type="ORF">BDV28DRAFT_35272</name>
</gene>